<sequence>MNWIKKAHRRHEVEKLVKEVTTNPEYKKMQQQEDLKCFSCLALISVDFMMRKHGYGKKRIQEYVEFLKKQLGYVTEDEEYFKLLNMEIESDTGINVLRELDIEIREDKQPEQTKGERRWKLKKQ</sequence>
<gene>
    <name evidence="1" type="ORF">FLB61_05480</name>
</gene>
<evidence type="ECO:0000313" key="1">
    <source>
        <dbReference type="EMBL" id="MBY0758544.1"/>
    </source>
</evidence>
<name>A0ABS7L664_9FIRM</name>
<evidence type="ECO:0000313" key="2">
    <source>
        <dbReference type="Proteomes" id="UP000779049"/>
    </source>
</evidence>
<comment type="caution">
    <text evidence="1">The sequence shown here is derived from an EMBL/GenBank/DDBJ whole genome shotgun (WGS) entry which is preliminary data.</text>
</comment>
<protein>
    <submittedName>
        <fullName evidence="1">Uncharacterized protein</fullName>
    </submittedName>
</protein>
<proteinExistence type="predicted"/>
<reference evidence="1 2" key="1">
    <citation type="journal article" date="2020" name="New Microbes New Infect">
        <title>Sellimonas caecigallum sp. nov., description and genome sequence of a new member of the Sellimonas genus isolated from the cecum of feral chicken.</title>
        <authorList>
            <person name="Wongkuna S."/>
            <person name="Ghimire S."/>
            <person name="Antony L."/>
            <person name="Chankhamhaengdecha S."/>
            <person name="Janvilisri T."/>
            <person name="Scaria J."/>
        </authorList>
    </citation>
    <scope>NUCLEOTIDE SEQUENCE [LARGE SCALE GENOMIC DNA]</scope>
    <source>
        <strain evidence="1 2">SW451</strain>
    </source>
</reference>
<accession>A0ABS7L664</accession>
<dbReference type="RefSeq" id="WP_221919598.1">
    <property type="nucleotide sequence ID" value="NZ_CP173660.1"/>
</dbReference>
<dbReference type="EMBL" id="VIRV01000005">
    <property type="protein sequence ID" value="MBY0758544.1"/>
    <property type="molecule type" value="Genomic_DNA"/>
</dbReference>
<keyword evidence="2" id="KW-1185">Reference proteome</keyword>
<dbReference type="Proteomes" id="UP000779049">
    <property type="component" value="Unassembled WGS sequence"/>
</dbReference>
<organism evidence="1 2">
    <name type="scientific">Sellimonas caecigallum</name>
    <dbReference type="NCBI Taxonomy" id="2592333"/>
    <lineage>
        <taxon>Bacteria</taxon>
        <taxon>Bacillati</taxon>
        <taxon>Bacillota</taxon>
        <taxon>Clostridia</taxon>
        <taxon>Lachnospirales</taxon>
        <taxon>Lachnospiraceae</taxon>
        <taxon>Sellimonas</taxon>
    </lineage>
</organism>